<organism evidence="10 11">
    <name type="scientific">Octopus sinensis</name>
    <name type="common">East Asian common octopus</name>
    <dbReference type="NCBI Taxonomy" id="2607531"/>
    <lineage>
        <taxon>Eukaryota</taxon>
        <taxon>Metazoa</taxon>
        <taxon>Spiralia</taxon>
        <taxon>Lophotrochozoa</taxon>
        <taxon>Mollusca</taxon>
        <taxon>Cephalopoda</taxon>
        <taxon>Coleoidea</taxon>
        <taxon>Octopodiformes</taxon>
        <taxon>Octopoda</taxon>
        <taxon>Incirrata</taxon>
        <taxon>Octopodidae</taxon>
        <taxon>Octopus</taxon>
    </lineage>
</organism>
<keyword evidence="4 9" id="KW-0812">Transmembrane</keyword>
<dbReference type="PRINTS" id="PR01262">
    <property type="entry name" value="INNEXIN"/>
</dbReference>
<evidence type="ECO:0000256" key="3">
    <source>
        <dbReference type="ARBA" id="ARBA00022475"/>
    </source>
</evidence>
<keyword evidence="2 9" id="KW-0813">Transport</keyword>
<dbReference type="PROSITE" id="PS51013">
    <property type="entry name" value="PANNEXIN"/>
    <property type="match status" value="1"/>
</dbReference>
<accession>A0A6P7U3Y2</accession>
<evidence type="ECO:0000256" key="6">
    <source>
        <dbReference type="ARBA" id="ARBA00023065"/>
    </source>
</evidence>
<keyword evidence="5 9" id="KW-1133">Transmembrane helix</keyword>
<keyword evidence="6 9" id="KW-0406">Ion transport</keyword>
<keyword evidence="10" id="KW-1185">Reference proteome</keyword>
<evidence type="ECO:0000256" key="9">
    <source>
        <dbReference type="RuleBase" id="RU010713"/>
    </source>
</evidence>
<evidence type="ECO:0000313" key="10">
    <source>
        <dbReference type="Proteomes" id="UP000515154"/>
    </source>
</evidence>
<dbReference type="Pfam" id="PF00876">
    <property type="entry name" value="Innexin"/>
    <property type="match status" value="1"/>
</dbReference>
<dbReference type="GO" id="GO:0005921">
    <property type="term" value="C:gap junction"/>
    <property type="evidence" value="ECO:0007669"/>
    <property type="project" value="UniProtKB-UniRule"/>
</dbReference>
<comment type="function">
    <text evidence="9">Structural component of the gap junctions.</text>
</comment>
<dbReference type="PANTHER" id="PTHR11893">
    <property type="entry name" value="INNEXIN"/>
    <property type="match status" value="1"/>
</dbReference>
<gene>
    <name evidence="11" type="primary">LOC115229402</name>
    <name evidence="9" type="synonym">inx</name>
</gene>
<feature type="transmembrane region" description="Helical" evidence="9">
    <location>
        <begin position="105"/>
        <end position="127"/>
    </location>
</feature>
<protein>
    <recommendedName>
        <fullName evidence="9">Innexin</fullName>
    </recommendedName>
</protein>
<feature type="transmembrane region" description="Helical" evidence="9">
    <location>
        <begin position="27"/>
        <end position="45"/>
    </location>
</feature>
<proteinExistence type="inferred from homology"/>
<keyword evidence="8 9" id="KW-0407">Ion channel</keyword>
<dbReference type="PANTHER" id="PTHR11893:SF36">
    <property type="entry name" value="INNEXIN-5"/>
    <property type="match status" value="1"/>
</dbReference>
<dbReference type="GO" id="GO:0034220">
    <property type="term" value="P:monoatomic ion transmembrane transport"/>
    <property type="evidence" value="ECO:0007669"/>
    <property type="project" value="UniProtKB-KW"/>
</dbReference>
<dbReference type="AlphaFoldDB" id="A0A6P7U3Y2"/>
<evidence type="ECO:0000256" key="7">
    <source>
        <dbReference type="ARBA" id="ARBA00023136"/>
    </source>
</evidence>
<evidence type="ECO:0000313" key="11">
    <source>
        <dbReference type="RefSeq" id="XP_029655621.2"/>
    </source>
</evidence>
<reference evidence="11" key="1">
    <citation type="submission" date="2025-08" db="UniProtKB">
        <authorList>
            <consortium name="RefSeq"/>
        </authorList>
    </citation>
    <scope>IDENTIFICATION</scope>
</reference>
<keyword evidence="7 9" id="KW-0472">Membrane</keyword>
<sequence length="408" mass="48333">MDLVEIFNDVFKTPKDDDMIDRLNHTYTRLILILFAVIVCTEQYAGSPINCWTPPQFKGIFLINDIDNYAKYTQKICWIQNTYRIPMNKTIPETNNYQGKLQLRYYQWAPFIFLTLSLFYFLPCLFWRANNKKYGLNLKTIVDIGNKYHEADDNKKKDEQIKIITKHFNRYLENKKYTKGNLFCFPSKLQSLTAVYITSKVLYLLNAVAQLFLTDLLLCNGEIKFYGLFLLRNAVFGIQTQSELFPRVAYCDFYVREMGQEINGHRYTVQCVLSINLYLEAIFAFYWFWLCLLIFLNLKNTIMWCWHILSTWNTKAYIHKYIRPELRSNLDLLIENPKYMVTHFIDNYLDADGIFVMRLISQNISHVVATDLISALYENYKIIEVGKRINNVESISDRELSNLDFLSN</sequence>
<dbReference type="KEGG" id="osn:115229402"/>
<comment type="similarity">
    <text evidence="9">Belongs to the pannexin family.</text>
</comment>
<dbReference type="RefSeq" id="XP_029655621.2">
    <property type="nucleotide sequence ID" value="XM_029799761.2"/>
</dbReference>
<evidence type="ECO:0000256" key="1">
    <source>
        <dbReference type="ARBA" id="ARBA00004651"/>
    </source>
</evidence>
<feature type="transmembrane region" description="Helical" evidence="9">
    <location>
        <begin position="275"/>
        <end position="295"/>
    </location>
</feature>
<keyword evidence="3" id="KW-1003">Cell membrane</keyword>
<dbReference type="GO" id="GO:0005886">
    <property type="term" value="C:plasma membrane"/>
    <property type="evidence" value="ECO:0007669"/>
    <property type="project" value="UniProtKB-SubCell"/>
</dbReference>
<evidence type="ECO:0000256" key="8">
    <source>
        <dbReference type="ARBA" id="ARBA00023303"/>
    </source>
</evidence>
<comment type="caution">
    <text evidence="9">Lacks conserved residue(s) required for the propagation of feature annotation.</text>
</comment>
<evidence type="ECO:0000256" key="2">
    <source>
        <dbReference type="ARBA" id="ARBA00022448"/>
    </source>
</evidence>
<evidence type="ECO:0000256" key="5">
    <source>
        <dbReference type="ARBA" id="ARBA00022989"/>
    </source>
</evidence>
<name>A0A6P7U3Y2_9MOLL</name>
<dbReference type="InterPro" id="IPR000990">
    <property type="entry name" value="Innexin"/>
</dbReference>
<dbReference type="Proteomes" id="UP000515154">
    <property type="component" value="Unplaced"/>
</dbReference>
<comment type="subcellular location">
    <subcellularLocation>
        <location evidence="1 9">Cell membrane</location>
        <topology evidence="1 9">Multi-pass membrane protein</topology>
    </subcellularLocation>
</comment>
<evidence type="ECO:0000256" key="4">
    <source>
        <dbReference type="ARBA" id="ARBA00022692"/>
    </source>
</evidence>